<reference evidence="6 7" key="1">
    <citation type="submission" date="2020-11" db="EMBL/GenBank/DDBJ databases">
        <title>Sulfur oxidizing isolate from Hospital Hole Sinkhole.</title>
        <authorList>
            <person name="Scott K.M."/>
        </authorList>
    </citation>
    <scope>NUCLEOTIDE SEQUENCE [LARGE SCALE GENOMIC DNA]</scope>
    <source>
        <strain evidence="6 7">HH1</strain>
    </source>
</reference>
<name>A0ABS0BZD8_9GAMM</name>
<proteinExistence type="inferred from homology"/>
<comment type="similarity">
    <text evidence="3">Belongs to the methyl-accepting chemotaxis (MCP) protein family.</text>
</comment>
<dbReference type="PRINTS" id="PR00260">
    <property type="entry name" value="CHEMTRNSDUCR"/>
</dbReference>
<dbReference type="Proteomes" id="UP001193680">
    <property type="component" value="Unassembled WGS sequence"/>
</dbReference>
<keyword evidence="7" id="KW-1185">Reference proteome</keyword>
<keyword evidence="2 4" id="KW-0807">Transducer</keyword>
<dbReference type="Gene3D" id="1.10.287.950">
    <property type="entry name" value="Methyl-accepting chemotaxis protein"/>
    <property type="match status" value="1"/>
</dbReference>
<evidence type="ECO:0000256" key="4">
    <source>
        <dbReference type="PROSITE-ProRule" id="PRU00284"/>
    </source>
</evidence>
<dbReference type="InterPro" id="IPR004090">
    <property type="entry name" value="Chemotax_Me-accpt_rcpt"/>
</dbReference>
<accession>A0ABS0BZD8</accession>
<comment type="subcellular location">
    <subcellularLocation>
        <location evidence="1">Membrane</location>
    </subcellularLocation>
</comment>
<dbReference type="EMBL" id="JACBGI020000016">
    <property type="protein sequence ID" value="MBF6058349.1"/>
    <property type="molecule type" value="Genomic_DNA"/>
</dbReference>
<comment type="caution">
    <text evidence="6">The sequence shown here is derived from an EMBL/GenBank/DDBJ whole genome shotgun (WGS) entry which is preliminary data.</text>
</comment>
<dbReference type="Pfam" id="PF00015">
    <property type="entry name" value="MCPsignal"/>
    <property type="match status" value="1"/>
</dbReference>
<dbReference type="InterPro" id="IPR004089">
    <property type="entry name" value="MCPsignal_dom"/>
</dbReference>
<dbReference type="SUPFAM" id="SSF58104">
    <property type="entry name" value="Methyl-accepting chemotaxis protein (MCP) signaling domain"/>
    <property type="match status" value="1"/>
</dbReference>
<dbReference type="SMART" id="SM00283">
    <property type="entry name" value="MA"/>
    <property type="match status" value="1"/>
</dbReference>
<evidence type="ECO:0000313" key="6">
    <source>
        <dbReference type="EMBL" id="MBF6058349.1"/>
    </source>
</evidence>
<protein>
    <submittedName>
        <fullName evidence="6">Chemotaxis protein</fullName>
    </submittedName>
</protein>
<evidence type="ECO:0000256" key="2">
    <source>
        <dbReference type="ARBA" id="ARBA00023224"/>
    </source>
</evidence>
<gene>
    <name evidence="6" type="ORF">H8792_008350</name>
</gene>
<dbReference type="PROSITE" id="PS50111">
    <property type="entry name" value="CHEMOTAXIS_TRANSDUC_2"/>
    <property type="match status" value="1"/>
</dbReference>
<evidence type="ECO:0000313" key="7">
    <source>
        <dbReference type="Proteomes" id="UP001193680"/>
    </source>
</evidence>
<dbReference type="PANTHER" id="PTHR32089">
    <property type="entry name" value="METHYL-ACCEPTING CHEMOTAXIS PROTEIN MCPB"/>
    <property type="match status" value="1"/>
</dbReference>
<sequence>MLFLQRFWPLWILSLAAVAASIAFAHYWEAAFIVILSLLWSLATTRVLQGQGAIAQQSVSTSVQAAPAMRASDEALSLALNDIDTVIEQEVSIVHEELSQVKSLVAEAIETLNQSFSGLHMQTQAEYQLVSGLIDNLGSEGQNDEGMSIQKFSTEIKVVLQYLIDLLTNASQRSNETVAKIDDMVGQIEAIFNLLEDVKGIADQTNLLALNAAIEAARAGEAGRGFAVVADEVRKLSLNSNMLNEQIRSQAEKARLTVDQVRSIVSETASKDMEHAVSSQQKVGVMLTDLESMNSGISDKLGDVSGMISEIESSVSNAVRSLQFEDIVRQLVDQIMNHLLNLNQFSNEIRQFVDANHNEPAESEEAYRQKMEYFRRMLHSKRQDIEASRMKRVSMETMDEGDIELF</sequence>
<feature type="domain" description="Methyl-accepting transducer" evidence="5">
    <location>
        <begin position="65"/>
        <end position="326"/>
    </location>
</feature>
<evidence type="ECO:0000256" key="1">
    <source>
        <dbReference type="ARBA" id="ARBA00004370"/>
    </source>
</evidence>
<dbReference type="PANTHER" id="PTHR32089:SF112">
    <property type="entry name" value="LYSOZYME-LIKE PROTEIN-RELATED"/>
    <property type="match status" value="1"/>
</dbReference>
<evidence type="ECO:0000259" key="5">
    <source>
        <dbReference type="PROSITE" id="PS50111"/>
    </source>
</evidence>
<organism evidence="6 7">
    <name type="scientific">Thiomicrorhabdus heinhorstiae</name>
    <dbReference type="NCBI Taxonomy" id="2748010"/>
    <lineage>
        <taxon>Bacteria</taxon>
        <taxon>Pseudomonadati</taxon>
        <taxon>Pseudomonadota</taxon>
        <taxon>Gammaproteobacteria</taxon>
        <taxon>Thiotrichales</taxon>
        <taxon>Piscirickettsiaceae</taxon>
        <taxon>Thiomicrorhabdus</taxon>
    </lineage>
</organism>
<evidence type="ECO:0000256" key="3">
    <source>
        <dbReference type="ARBA" id="ARBA00029447"/>
    </source>
</evidence>